<sequence length="275" mass="31362">MPGTVKLDHSNKQRQCPSPLRVNIQLSLNPHSSLEFVSLSKSVFNKLYSIRPANYSNRQKTFDVKNKFISLQLLGSSIFKECKVFPITVKDYLPENTIELDSLSILHSYGSEFILDQAVITPISRLPFLKTVVLGFPSEVYELLEHFPKTKLLDILAEERESNVDFVIVRKGDYSNELNGVFLLCEPFDQGYISKNTDIVVSKLKEHKAKNPFLLNENSLGKNQKLDHLHLEFDPFGIDSKYSATPQSFDFFTSPLSNDTLSSYTHCLNRNSDFN</sequence>
<accession>A0ACB5SUH5</accession>
<reference evidence="1" key="1">
    <citation type="submission" date="2023-04" db="EMBL/GenBank/DDBJ databases">
        <title>Ambrosiozyma monospora NBRC 10751.</title>
        <authorList>
            <person name="Ichikawa N."/>
            <person name="Sato H."/>
            <person name="Tonouchi N."/>
        </authorList>
    </citation>
    <scope>NUCLEOTIDE SEQUENCE</scope>
    <source>
        <strain evidence="1">NBRC 10751</strain>
    </source>
</reference>
<gene>
    <name evidence="1" type="ORF">Amon02_000137600</name>
</gene>
<proteinExistence type="predicted"/>
<keyword evidence="2" id="KW-1185">Reference proteome</keyword>
<protein>
    <submittedName>
        <fullName evidence="1">Unnamed protein product</fullName>
    </submittedName>
</protein>
<name>A0ACB5SUH5_AMBMO</name>
<dbReference type="EMBL" id="BSXS01000661">
    <property type="protein sequence ID" value="GME73377.1"/>
    <property type="molecule type" value="Genomic_DNA"/>
</dbReference>
<organism evidence="1 2">
    <name type="scientific">Ambrosiozyma monospora</name>
    <name type="common">Yeast</name>
    <name type="synonym">Endomycopsis monosporus</name>
    <dbReference type="NCBI Taxonomy" id="43982"/>
    <lineage>
        <taxon>Eukaryota</taxon>
        <taxon>Fungi</taxon>
        <taxon>Dikarya</taxon>
        <taxon>Ascomycota</taxon>
        <taxon>Saccharomycotina</taxon>
        <taxon>Pichiomycetes</taxon>
        <taxon>Pichiales</taxon>
        <taxon>Pichiaceae</taxon>
        <taxon>Ambrosiozyma</taxon>
    </lineage>
</organism>
<dbReference type="Proteomes" id="UP001165064">
    <property type="component" value="Unassembled WGS sequence"/>
</dbReference>
<evidence type="ECO:0000313" key="2">
    <source>
        <dbReference type="Proteomes" id="UP001165064"/>
    </source>
</evidence>
<evidence type="ECO:0000313" key="1">
    <source>
        <dbReference type="EMBL" id="GME73377.1"/>
    </source>
</evidence>
<comment type="caution">
    <text evidence="1">The sequence shown here is derived from an EMBL/GenBank/DDBJ whole genome shotgun (WGS) entry which is preliminary data.</text>
</comment>